<evidence type="ECO:0000256" key="5">
    <source>
        <dbReference type="ARBA" id="ARBA00022840"/>
    </source>
</evidence>
<dbReference type="PANTHER" id="PTHR43394">
    <property type="entry name" value="ATP-DEPENDENT PERMEASE MDL1, MITOCHONDRIAL"/>
    <property type="match status" value="1"/>
</dbReference>
<evidence type="ECO:0000256" key="3">
    <source>
        <dbReference type="ARBA" id="ARBA00022692"/>
    </source>
</evidence>
<sequence length="594" mass="65689">MFDMDEITGRHLDWSLFRRFMRLIHPYRVSATGAVILLPLASAARLIQPFLLKIAIDRHIVLGQLQGLGNIALLFLAAACAESLIGFWQGYLAQGVGQKITAELRSRGFRHLLRLPARFFDRQPSGRLVTRLTSDVENVGELFASGVASAFGEVFSLLFVVIAMLWLSPMLTGVCFALLPLLGVVLLLFRRRMRQAMRQVRSRLAELNGYLAERIAGISTVRLFGQQARTLNEFDHLQEAYRVSNFGAIRWDVFLFSALEALAALAVAGVLWRGGFSVLQGVASFGTLVAFLEYVQRFFAPLRKLSSHYSLLQASNASLERIFELLDQPSEPGGRQLSVPGGVGDLRFDHVSFSYDGQQPVLADLDIRFAAGQMIGIVGDTGSGKTTLGRLLLRFYEPTAGRILLDGVNLAEMDPAEVRRRIGWVSQEPFLFAGTVRENLDPLGHLSDGRLQALLEDCGAWKAVSRLGGMQGMLQERGRNLSAGERQLLCVARTLVGDPSILLFDEATSRLDAASEERVHQVLEKLRSGRTLLVIAHRLRSVQKADMIVLLHRGCIRETGTHGQLLAQNGRYARLWSLQHLDLNGASAPKPSRA</sequence>
<keyword evidence="5" id="KW-0067">ATP-binding</keyword>
<dbReference type="Proteomes" id="UP000182264">
    <property type="component" value="Chromosome"/>
</dbReference>
<dbReference type="Gene3D" id="3.40.50.300">
    <property type="entry name" value="P-loop containing nucleotide triphosphate hydrolases"/>
    <property type="match status" value="1"/>
</dbReference>
<dbReference type="SMART" id="SM00382">
    <property type="entry name" value="AAA"/>
    <property type="match status" value="1"/>
</dbReference>
<evidence type="ECO:0000259" key="11">
    <source>
        <dbReference type="PROSITE" id="PS50929"/>
    </source>
</evidence>
<evidence type="ECO:0000256" key="7">
    <source>
        <dbReference type="ARBA" id="ARBA00023136"/>
    </source>
</evidence>
<feature type="transmembrane region" description="Helical" evidence="9">
    <location>
        <begin position="170"/>
        <end position="189"/>
    </location>
</feature>
<dbReference type="GO" id="GO:0016887">
    <property type="term" value="F:ATP hydrolysis activity"/>
    <property type="evidence" value="ECO:0007669"/>
    <property type="project" value="InterPro"/>
</dbReference>
<dbReference type="InterPro" id="IPR003439">
    <property type="entry name" value="ABC_transporter-like_ATP-bd"/>
</dbReference>
<name>A0A1L3GJW3_SYNAC</name>
<dbReference type="InterPro" id="IPR036640">
    <property type="entry name" value="ABC1_TM_sf"/>
</dbReference>
<accession>A0A1L3GJW3</accession>
<dbReference type="InterPro" id="IPR011527">
    <property type="entry name" value="ABC1_TM_dom"/>
</dbReference>
<proteinExistence type="predicted"/>
<keyword evidence="2" id="KW-0813">Transport</keyword>
<dbReference type="GO" id="GO:0015421">
    <property type="term" value="F:ABC-type oligopeptide transporter activity"/>
    <property type="evidence" value="ECO:0007669"/>
    <property type="project" value="TreeGrafter"/>
</dbReference>
<reference evidence="12 13" key="1">
    <citation type="journal article" date="2017" name="Genome Announc.">
        <title>Complete Genome Sequences of Two Acetylene-Fermenting Pelobacter acetylenicus Strains.</title>
        <authorList>
            <person name="Sutton J.M."/>
            <person name="Baesman S.M."/>
            <person name="Fierst J.L."/>
            <person name="Poret-Peterson A.T."/>
            <person name="Oremland R.S."/>
            <person name="Dunlap D.S."/>
            <person name="Akob D.M."/>
        </authorList>
    </citation>
    <scope>NUCLEOTIDE SEQUENCE [LARGE SCALE GENOMIC DNA]</scope>
    <source>
        <strain evidence="12 13">DSM 3247</strain>
    </source>
</reference>
<dbReference type="InterPro" id="IPR027417">
    <property type="entry name" value="P-loop_NTPase"/>
</dbReference>
<evidence type="ECO:0000256" key="6">
    <source>
        <dbReference type="ARBA" id="ARBA00022989"/>
    </source>
</evidence>
<gene>
    <name evidence="12" type="ORF">A7E75_06400</name>
</gene>
<organism evidence="12 13">
    <name type="scientific">Syntrophotalea acetylenica</name>
    <name type="common">Pelobacter acetylenicus</name>
    <dbReference type="NCBI Taxonomy" id="29542"/>
    <lineage>
        <taxon>Bacteria</taxon>
        <taxon>Pseudomonadati</taxon>
        <taxon>Thermodesulfobacteriota</taxon>
        <taxon>Desulfuromonadia</taxon>
        <taxon>Desulfuromonadales</taxon>
        <taxon>Syntrophotaleaceae</taxon>
        <taxon>Syntrophotalea</taxon>
    </lineage>
</organism>
<dbReference type="Pfam" id="PF00664">
    <property type="entry name" value="ABC_membrane"/>
    <property type="match status" value="1"/>
</dbReference>
<dbReference type="PANTHER" id="PTHR43394:SF1">
    <property type="entry name" value="ATP-BINDING CASSETTE SUB-FAMILY B MEMBER 10, MITOCHONDRIAL"/>
    <property type="match status" value="1"/>
</dbReference>
<dbReference type="STRING" id="29542.A6070_00330"/>
<evidence type="ECO:0000313" key="12">
    <source>
        <dbReference type="EMBL" id="APG26222.1"/>
    </source>
</evidence>
<evidence type="ECO:0000256" key="1">
    <source>
        <dbReference type="ARBA" id="ARBA00004651"/>
    </source>
</evidence>
<feature type="transmembrane region" description="Helical" evidence="9">
    <location>
        <begin position="67"/>
        <end position="88"/>
    </location>
</feature>
<dbReference type="PROSITE" id="PS50929">
    <property type="entry name" value="ABC_TM1F"/>
    <property type="match status" value="1"/>
</dbReference>
<dbReference type="InterPro" id="IPR003593">
    <property type="entry name" value="AAA+_ATPase"/>
</dbReference>
<evidence type="ECO:0000256" key="2">
    <source>
        <dbReference type="ARBA" id="ARBA00022448"/>
    </source>
</evidence>
<dbReference type="FunFam" id="3.40.50.300:FF:000604">
    <property type="entry name" value="ABC transporter B family member 28"/>
    <property type="match status" value="1"/>
</dbReference>
<evidence type="ECO:0000259" key="10">
    <source>
        <dbReference type="PROSITE" id="PS50893"/>
    </source>
</evidence>
<keyword evidence="6 9" id="KW-1133">Transmembrane helix</keyword>
<dbReference type="CDD" id="cd18544">
    <property type="entry name" value="ABC_6TM_TmrA_like"/>
    <property type="match status" value="1"/>
</dbReference>
<dbReference type="GO" id="GO:0005524">
    <property type="term" value="F:ATP binding"/>
    <property type="evidence" value="ECO:0007669"/>
    <property type="project" value="UniProtKB-KW"/>
</dbReference>
<feature type="domain" description="ABC transporter" evidence="10">
    <location>
        <begin position="346"/>
        <end position="578"/>
    </location>
</feature>
<dbReference type="EMBL" id="CP015518">
    <property type="protein sequence ID" value="APG26222.1"/>
    <property type="molecule type" value="Genomic_DNA"/>
</dbReference>
<dbReference type="GO" id="GO:0005737">
    <property type="term" value="C:cytoplasm"/>
    <property type="evidence" value="ECO:0007669"/>
    <property type="project" value="UniProtKB-ARBA"/>
</dbReference>
<keyword evidence="13" id="KW-1185">Reference proteome</keyword>
<protein>
    <recommendedName>
        <fullName evidence="8">Multidrug resistance-like ATP-binding protein MdlB</fullName>
    </recommendedName>
</protein>
<dbReference type="InterPro" id="IPR017871">
    <property type="entry name" value="ABC_transporter-like_CS"/>
</dbReference>
<keyword evidence="4" id="KW-0547">Nucleotide-binding</keyword>
<feature type="transmembrane region" description="Helical" evidence="9">
    <location>
        <begin position="251"/>
        <end position="272"/>
    </location>
</feature>
<dbReference type="InterPro" id="IPR039421">
    <property type="entry name" value="Type_1_exporter"/>
</dbReference>
<evidence type="ECO:0000256" key="8">
    <source>
        <dbReference type="ARBA" id="ARBA00040960"/>
    </source>
</evidence>
<dbReference type="Gene3D" id="1.20.1560.10">
    <property type="entry name" value="ABC transporter type 1, transmembrane domain"/>
    <property type="match status" value="1"/>
</dbReference>
<dbReference type="AlphaFoldDB" id="A0A1L3GJW3"/>
<feature type="transmembrane region" description="Helical" evidence="9">
    <location>
        <begin position="142"/>
        <end position="164"/>
    </location>
</feature>
<dbReference type="SUPFAM" id="SSF90123">
    <property type="entry name" value="ABC transporter transmembrane region"/>
    <property type="match status" value="1"/>
</dbReference>
<dbReference type="PROSITE" id="PS50893">
    <property type="entry name" value="ABC_TRANSPORTER_2"/>
    <property type="match status" value="1"/>
</dbReference>
<dbReference type="SUPFAM" id="SSF52540">
    <property type="entry name" value="P-loop containing nucleoside triphosphate hydrolases"/>
    <property type="match status" value="1"/>
</dbReference>
<evidence type="ECO:0000256" key="4">
    <source>
        <dbReference type="ARBA" id="ARBA00022741"/>
    </source>
</evidence>
<keyword evidence="7 9" id="KW-0472">Membrane</keyword>
<comment type="subcellular location">
    <subcellularLocation>
        <location evidence="1">Cell membrane</location>
        <topology evidence="1">Multi-pass membrane protein</topology>
    </subcellularLocation>
</comment>
<dbReference type="GO" id="GO:0005886">
    <property type="term" value="C:plasma membrane"/>
    <property type="evidence" value="ECO:0007669"/>
    <property type="project" value="UniProtKB-SubCell"/>
</dbReference>
<keyword evidence="3 9" id="KW-0812">Transmembrane</keyword>
<evidence type="ECO:0000313" key="13">
    <source>
        <dbReference type="Proteomes" id="UP000182264"/>
    </source>
</evidence>
<dbReference type="PROSITE" id="PS00211">
    <property type="entry name" value="ABC_TRANSPORTER_1"/>
    <property type="match status" value="1"/>
</dbReference>
<evidence type="ECO:0000256" key="9">
    <source>
        <dbReference type="SAM" id="Phobius"/>
    </source>
</evidence>
<dbReference type="Pfam" id="PF00005">
    <property type="entry name" value="ABC_tran"/>
    <property type="match status" value="1"/>
</dbReference>
<feature type="domain" description="ABC transmembrane type-1" evidence="11">
    <location>
        <begin position="40"/>
        <end position="314"/>
    </location>
</feature>